<evidence type="ECO:0000256" key="1">
    <source>
        <dbReference type="SAM" id="MobiDB-lite"/>
    </source>
</evidence>
<feature type="compositionally biased region" description="Basic residues" evidence="1">
    <location>
        <begin position="337"/>
        <end position="349"/>
    </location>
</feature>
<dbReference type="EMBL" id="MBFU01000583">
    <property type="protein sequence ID" value="PVZ98154.1"/>
    <property type="molecule type" value="Genomic_DNA"/>
</dbReference>
<comment type="caution">
    <text evidence="2">The sequence shown here is derived from an EMBL/GenBank/DDBJ whole genome shotgun (WGS) entry which is preliminary data.</text>
</comment>
<accession>A0A2U1IZB1</accession>
<feature type="compositionally biased region" description="Basic and acidic residues" evidence="1">
    <location>
        <begin position="398"/>
        <end position="413"/>
    </location>
</feature>
<evidence type="ECO:0000313" key="2">
    <source>
        <dbReference type="EMBL" id="PVZ98154.1"/>
    </source>
</evidence>
<reference evidence="2 3" key="1">
    <citation type="journal article" date="2018" name="MBio">
        <title>Comparative Genomics Reveals the Core Gene Toolbox for the Fungus-Insect Symbiosis.</title>
        <authorList>
            <person name="Wang Y."/>
            <person name="Stata M."/>
            <person name="Wang W."/>
            <person name="Stajich J.E."/>
            <person name="White M.M."/>
            <person name="Moncalvo J.M."/>
        </authorList>
    </citation>
    <scope>NUCLEOTIDE SEQUENCE [LARGE SCALE GENOMIC DNA]</scope>
    <source>
        <strain evidence="2 3">AUS-126-30</strain>
    </source>
</reference>
<feature type="compositionally biased region" description="Polar residues" evidence="1">
    <location>
        <begin position="199"/>
        <end position="211"/>
    </location>
</feature>
<dbReference type="Proteomes" id="UP000245591">
    <property type="component" value="Unassembled WGS sequence"/>
</dbReference>
<feature type="region of interest" description="Disordered" evidence="1">
    <location>
        <begin position="332"/>
        <end position="389"/>
    </location>
</feature>
<name>A0A2U1IZB1_SMIAN</name>
<proteinExistence type="predicted"/>
<keyword evidence="3" id="KW-1185">Reference proteome</keyword>
<feature type="compositionally biased region" description="Basic and acidic residues" evidence="1">
    <location>
        <begin position="358"/>
        <end position="368"/>
    </location>
</feature>
<gene>
    <name evidence="2" type="ORF">BB558_005846</name>
</gene>
<sequence length="413" mass="47214">MDFTKNNRFGLHGFNETPLLNRFTLDGSHGILDGFEPKGVVHSFDIGENYPDMAFHEFKLDFEYNSLLSDPLVWQDSKIDLMLPEEKTLNGKKPQSYRNKVDIGSVHSLSGPRLYSAEGSQATMTSGLDRSDSYPEYYSDNAEDSSDSCATYKRKYDTNRKNSLDNPTGSDKYTFPTLPKSNNIQNKFTFNTKKKNQRRNTISVPTKNNNICPPPGFEKKPNDTVFPSPIEPKTPKLQNPSYLQPTPKTPFFSRRNSLKVNANLNYEEYVLPEPQNFHSRRNSVTGWKRNSVSGTQKLYENQGVFNTRNSGYRNSAIPTDSKQVIRIPAVLFETHQRKQSTKPKSKQSKGNKQIGEPNIDKNEYKKSSGTESENEGAARESKALQTLQDMIQSLKMVNEMRTRQKEERKKKFI</sequence>
<feature type="region of interest" description="Disordered" evidence="1">
    <location>
        <begin position="117"/>
        <end position="222"/>
    </location>
</feature>
<protein>
    <submittedName>
        <fullName evidence="2">Uncharacterized protein</fullName>
    </submittedName>
</protein>
<feature type="compositionally biased region" description="Basic and acidic residues" evidence="1">
    <location>
        <begin position="154"/>
        <end position="163"/>
    </location>
</feature>
<feature type="compositionally biased region" description="Polar residues" evidence="1">
    <location>
        <begin position="118"/>
        <end position="128"/>
    </location>
</feature>
<organism evidence="2 3">
    <name type="scientific">Smittium angustum</name>
    <dbReference type="NCBI Taxonomy" id="133377"/>
    <lineage>
        <taxon>Eukaryota</taxon>
        <taxon>Fungi</taxon>
        <taxon>Fungi incertae sedis</taxon>
        <taxon>Zoopagomycota</taxon>
        <taxon>Kickxellomycotina</taxon>
        <taxon>Harpellomycetes</taxon>
        <taxon>Harpellales</taxon>
        <taxon>Legeriomycetaceae</taxon>
        <taxon>Smittium</taxon>
    </lineage>
</organism>
<feature type="region of interest" description="Disordered" evidence="1">
    <location>
        <begin position="394"/>
        <end position="413"/>
    </location>
</feature>
<dbReference type="AlphaFoldDB" id="A0A2U1IZB1"/>
<evidence type="ECO:0000313" key="3">
    <source>
        <dbReference type="Proteomes" id="UP000245591"/>
    </source>
</evidence>
<feature type="compositionally biased region" description="Low complexity" evidence="1">
    <location>
        <begin position="182"/>
        <end position="191"/>
    </location>
</feature>